<proteinExistence type="inferred from homology"/>
<evidence type="ECO:0000256" key="2">
    <source>
        <dbReference type="PIRNR" id="PIRNR026508"/>
    </source>
</evidence>
<comment type="similarity">
    <text evidence="1 2">Belongs to the TelA family.</text>
</comment>
<keyword evidence="6" id="KW-1185">Reference proteome</keyword>
<evidence type="ECO:0000313" key="6">
    <source>
        <dbReference type="Proteomes" id="UP000626148"/>
    </source>
</evidence>
<protein>
    <submittedName>
        <fullName evidence="5">Tellurium resistance protein</fullName>
    </submittedName>
</protein>
<dbReference type="PANTHER" id="PTHR38432:SF1">
    <property type="entry name" value="TELA-LIKE PROTEIN SAOUHSC_01408"/>
    <property type="match status" value="1"/>
</dbReference>
<dbReference type="EMBL" id="BMXR01000008">
    <property type="protein sequence ID" value="GGX62530.1"/>
    <property type="molecule type" value="Genomic_DNA"/>
</dbReference>
<evidence type="ECO:0000256" key="1">
    <source>
        <dbReference type="ARBA" id="ARBA00005541"/>
    </source>
</evidence>
<keyword evidence="3" id="KW-0175">Coiled coil</keyword>
<evidence type="ECO:0000256" key="3">
    <source>
        <dbReference type="SAM" id="Coils"/>
    </source>
</evidence>
<dbReference type="Proteomes" id="UP000626148">
    <property type="component" value="Unassembled WGS sequence"/>
</dbReference>
<name>A0A918NCK5_9GAMM</name>
<evidence type="ECO:0000313" key="5">
    <source>
        <dbReference type="EMBL" id="GGX62530.1"/>
    </source>
</evidence>
<comment type="caution">
    <text evidence="5">The sequence shown here is derived from an EMBL/GenBank/DDBJ whole genome shotgun (WGS) entry which is preliminary data.</text>
</comment>
<sequence>MSEHTLNIDPAATTSLADVNQSSNTDLDAEGGPQDKLKALPAEGQERVKQLMQEVKVGNSESVIHFGSVAQTEMSTVSDDMLQGVRNKDAGPASGLLNEMVTTIRGLDLSDVKDGKKPGFFKRLFGSIEPIAKFIQQYESVEAQITAVETKLEDHIWQLSQDIVKLDKLYNASLDYFRDLEYYILAGEARVEQFDQEDIPNARKVAEETDDVVKAQELRDIQTTRDDLERKVHDLRLTRQVVMQMLTSMRITQENDKSLINKMQSSIVNTVNMWKTQIATAITQYRAREAAKTNKEVTDLNNELLVANQEALKQGNAEIKREIERGIFDIEAVEQANNTLIETIQESITIVEEGRKARADAETRLQQTEADLKGALRAG</sequence>
<reference evidence="5" key="2">
    <citation type="submission" date="2020-09" db="EMBL/GenBank/DDBJ databases">
        <authorList>
            <person name="Sun Q."/>
            <person name="Kim S."/>
        </authorList>
    </citation>
    <scope>NUCLEOTIDE SEQUENCE</scope>
    <source>
        <strain evidence="5">KCTC 22169</strain>
    </source>
</reference>
<gene>
    <name evidence="5" type="primary">telA</name>
    <name evidence="5" type="ORF">GCM10007392_33040</name>
</gene>
<dbReference type="AlphaFoldDB" id="A0A918NCK5"/>
<dbReference type="PIRSF" id="PIRSF026508">
    <property type="entry name" value="TelA"/>
    <property type="match status" value="1"/>
</dbReference>
<organism evidence="5 6">
    <name type="scientific">Saccharospirillum salsuginis</name>
    <dbReference type="NCBI Taxonomy" id="418750"/>
    <lineage>
        <taxon>Bacteria</taxon>
        <taxon>Pseudomonadati</taxon>
        <taxon>Pseudomonadota</taxon>
        <taxon>Gammaproteobacteria</taxon>
        <taxon>Oceanospirillales</taxon>
        <taxon>Saccharospirillaceae</taxon>
        <taxon>Saccharospirillum</taxon>
    </lineage>
</organism>
<dbReference type="Pfam" id="PF05816">
    <property type="entry name" value="TelA"/>
    <property type="match status" value="1"/>
</dbReference>
<feature type="region of interest" description="Disordered" evidence="4">
    <location>
        <begin position="1"/>
        <end position="36"/>
    </location>
</feature>
<reference evidence="5" key="1">
    <citation type="journal article" date="2014" name="Int. J. Syst. Evol. Microbiol.">
        <title>Complete genome sequence of Corynebacterium casei LMG S-19264T (=DSM 44701T), isolated from a smear-ripened cheese.</title>
        <authorList>
            <consortium name="US DOE Joint Genome Institute (JGI-PGF)"/>
            <person name="Walter F."/>
            <person name="Albersmeier A."/>
            <person name="Kalinowski J."/>
            <person name="Ruckert C."/>
        </authorList>
    </citation>
    <scope>NUCLEOTIDE SEQUENCE</scope>
    <source>
        <strain evidence="5">KCTC 22169</strain>
    </source>
</reference>
<dbReference type="InterPro" id="IPR008863">
    <property type="entry name" value="Toxic_anion-R_TelA"/>
</dbReference>
<evidence type="ECO:0000256" key="4">
    <source>
        <dbReference type="SAM" id="MobiDB-lite"/>
    </source>
</evidence>
<dbReference type="RefSeq" id="WP_189610689.1">
    <property type="nucleotide sequence ID" value="NZ_BMXR01000008.1"/>
</dbReference>
<feature type="compositionally biased region" description="Polar residues" evidence="4">
    <location>
        <begin position="12"/>
        <end position="26"/>
    </location>
</feature>
<dbReference type="PANTHER" id="PTHR38432">
    <property type="entry name" value="TELA-LIKE PROTEIN SAOUHSC_01408"/>
    <property type="match status" value="1"/>
</dbReference>
<accession>A0A918NCK5</accession>
<feature type="coiled-coil region" evidence="3">
    <location>
        <begin position="351"/>
        <end position="378"/>
    </location>
</feature>